<reference evidence="2 3" key="1">
    <citation type="journal article" date="2016" name="Mol. Biol. Evol.">
        <title>Comparative Genomics of Early-Diverging Mushroom-Forming Fungi Provides Insights into the Origins of Lignocellulose Decay Capabilities.</title>
        <authorList>
            <person name="Nagy L.G."/>
            <person name="Riley R."/>
            <person name="Tritt A."/>
            <person name="Adam C."/>
            <person name="Daum C."/>
            <person name="Floudas D."/>
            <person name="Sun H."/>
            <person name="Yadav J.S."/>
            <person name="Pangilinan J."/>
            <person name="Larsson K.H."/>
            <person name="Matsuura K."/>
            <person name="Barry K."/>
            <person name="Labutti K."/>
            <person name="Kuo R."/>
            <person name="Ohm R.A."/>
            <person name="Bhattacharya S.S."/>
            <person name="Shirouzu T."/>
            <person name="Yoshinaga Y."/>
            <person name="Martin F.M."/>
            <person name="Grigoriev I.V."/>
            <person name="Hibbett D.S."/>
        </authorList>
    </citation>
    <scope>NUCLEOTIDE SEQUENCE [LARGE SCALE GENOMIC DNA]</scope>
    <source>
        <strain evidence="2 3">CBS 109695</strain>
    </source>
</reference>
<keyword evidence="1" id="KW-0732">Signal</keyword>
<keyword evidence="3" id="KW-1185">Reference proteome</keyword>
<dbReference type="Proteomes" id="UP000076532">
    <property type="component" value="Unassembled WGS sequence"/>
</dbReference>
<gene>
    <name evidence="2" type="ORF">FIBSPDRAFT_1053686</name>
</gene>
<evidence type="ECO:0000256" key="1">
    <source>
        <dbReference type="SAM" id="SignalP"/>
    </source>
</evidence>
<protein>
    <submittedName>
        <fullName evidence="2">Uncharacterized protein</fullName>
    </submittedName>
</protein>
<dbReference type="AlphaFoldDB" id="A0A167WJK9"/>
<feature type="signal peptide" evidence="1">
    <location>
        <begin position="1"/>
        <end position="19"/>
    </location>
</feature>
<accession>A0A167WJK9</accession>
<feature type="chain" id="PRO_5007893980" evidence="1">
    <location>
        <begin position="20"/>
        <end position="76"/>
    </location>
</feature>
<name>A0A167WJK9_9AGAM</name>
<organism evidence="2 3">
    <name type="scientific">Athelia psychrophila</name>
    <dbReference type="NCBI Taxonomy" id="1759441"/>
    <lineage>
        <taxon>Eukaryota</taxon>
        <taxon>Fungi</taxon>
        <taxon>Dikarya</taxon>
        <taxon>Basidiomycota</taxon>
        <taxon>Agaricomycotina</taxon>
        <taxon>Agaricomycetes</taxon>
        <taxon>Agaricomycetidae</taxon>
        <taxon>Atheliales</taxon>
        <taxon>Atheliaceae</taxon>
        <taxon>Athelia</taxon>
    </lineage>
</organism>
<dbReference type="PROSITE" id="PS51257">
    <property type="entry name" value="PROKAR_LIPOPROTEIN"/>
    <property type="match status" value="1"/>
</dbReference>
<evidence type="ECO:0000313" key="2">
    <source>
        <dbReference type="EMBL" id="KZP06171.1"/>
    </source>
</evidence>
<evidence type="ECO:0000313" key="3">
    <source>
        <dbReference type="Proteomes" id="UP000076532"/>
    </source>
</evidence>
<proteinExistence type="predicted"/>
<sequence>MRVISISAMFSMLACLVAALPASIIPPPPPDTAGAVFTATMIYDTIVPYYPYLTQATSLVVWTVSPAAAATPTAKP</sequence>
<dbReference type="EMBL" id="KV417801">
    <property type="protein sequence ID" value="KZP06171.1"/>
    <property type="molecule type" value="Genomic_DNA"/>
</dbReference>